<evidence type="ECO:0000313" key="2">
    <source>
        <dbReference type="EnsemblPlants" id="ORUFI03G22880.1"/>
    </source>
</evidence>
<keyword evidence="3" id="KW-1185">Reference proteome</keyword>
<feature type="region of interest" description="Disordered" evidence="1">
    <location>
        <begin position="66"/>
        <end position="242"/>
    </location>
</feature>
<sequence length="295" mass="32046">MVGEVARTRRPAWYSNPFAGRRTEELRPERWRRRWCSMLTGEGRTGRLCVEVLRWLRSPIRGGAVREGARRAAPPRFPTVPPPLSASRVAASPRQLCRLPAPAPNASPLAQRCYRRPRHRTGRPRGVRGGEDPSGRGSRRRGGAGGWGSRGDDREEEEGRGCGGHGRRGWRRLAAYPTSSTVLTPLPPAAPPPLPANASPWPYDAAITSPSDREAAEEAGKEEARVGRVAGETAERSRKATCRRGGAEAEVVHGARATVSSSFSLASATVSSASPLVADRRAFWIVRVGNQVEME</sequence>
<evidence type="ECO:0000256" key="1">
    <source>
        <dbReference type="SAM" id="MobiDB-lite"/>
    </source>
</evidence>
<dbReference type="AlphaFoldDB" id="A0A0E0NWU5"/>
<protein>
    <submittedName>
        <fullName evidence="2">Uncharacterized protein</fullName>
    </submittedName>
</protein>
<feature type="compositionally biased region" description="Basic residues" evidence="1">
    <location>
        <begin position="113"/>
        <end position="126"/>
    </location>
</feature>
<feature type="compositionally biased region" description="Pro residues" evidence="1">
    <location>
        <begin position="185"/>
        <end position="195"/>
    </location>
</feature>
<organism evidence="2 3">
    <name type="scientific">Oryza rufipogon</name>
    <name type="common">Brownbeard rice</name>
    <name type="synonym">Asian wild rice</name>
    <dbReference type="NCBI Taxonomy" id="4529"/>
    <lineage>
        <taxon>Eukaryota</taxon>
        <taxon>Viridiplantae</taxon>
        <taxon>Streptophyta</taxon>
        <taxon>Embryophyta</taxon>
        <taxon>Tracheophyta</taxon>
        <taxon>Spermatophyta</taxon>
        <taxon>Magnoliopsida</taxon>
        <taxon>Liliopsida</taxon>
        <taxon>Poales</taxon>
        <taxon>Poaceae</taxon>
        <taxon>BOP clade</taxon>
        <taxon>Oryzoideae</taxon>
        <taxon>Oryzeae</taxon>
        <taxon>Oryzinae</taxon>
        <taxon>Oryza</taxon>
    </lineage>
</organism>
<accession>A0A0E0NWU5</accession>
<dbReference type="HOGENOM" id="CLU_944552_0_0_1"/>
<feature type="compositionally biased region" description="Basic and acidic residues" evidence="1">
    <location>
        <begin position="211"/>
        <end position="226"/>
    </location>
</feature>
<evidence type="ECO:0000313" key="3">
    <source>
        <dbReference type="Proteomes" id="UP000008022"/>
    </source>
</evidence>
<name>A0A0E0NWU5_ORYRU</name>
<dbReference type="Gramene" id="ORUFI03G22880.1">
    <property type="protein sequence ID" value="ORUFI03G22880.1"/>
    <property type="gene ID" value="ORUFI03G22880"/>
</dbReference>
<dbReference type="EnsemblPlants" id="ORUFI03G22880.1">
    <property type="protein sequence ID" value="ORUFI03G22880.1"/>
    <property type="gene ID" value="ORUFI03G22880"/>
</dbReference>
<feature type="compositionally biased region" description="Basic and acidic residues" evidence="1">
    <location>
        <begin position="150"/>
        <end position="160"/>
    </location>
</feature>
<proteinExistence type="predicted"/>
<feature type="compositionally biased region" description="Pro residues" evidence="1">
    <location>
        <begin position="75"/>
        <end position="84"/>
    </location>
</feature>
<reference evidence="2" key="2">
    <citation type="submission" date="2015-06" db="UniProtKB">
        <authorList>
            <consortium name="EnsemblPlants"/>
        </authorList>
    </citation>
    <scope>IDENTIFICATION</scope>
</reference>
<dbReference type="Proteomes" id="UP000008022">
    <property type="component" value="Unassembled WGS sequence"/>
</dbReference>
<reference evidence="3" key="1">
    <citation type="submission" date="2013-06" db="EMBL/GenBank/DDBJ databases">
        <authorList>
            <person name="Zhao Q."/>
        </authorList>
    </citation>
    <scope>NUCLEOTIDE SEQUENCE</scope>
    <source>
        <strain evidence="3">cv. W1943</strain>
    </source>
</reference>